<accession>A0A7S4NIZ1</accession>
<dbReference type="InterPro" id="IPR009000">
    <property type="entry name" value="Transl_B-barrel_sf"/>
</dbReference>
<dbReference type="InterPro" id="IPR015760">
    <property type="entry name" value="TIF_IF2"/>
</dbReference>
<evidence type="ECO:0008006" key="10">
    <source>
        <dbReference type="Google" id="ProtNLM"/>
    </source>
</evidence>
<dbReference type="SUPFAM" id="SSF52156">
    <property type="entry name" value="Initiation factor IF2/eIF5b, domain 3"/>
    <property type="match status" value="1"/>
</dbReference>
<dbReference type="Pfam" id="PF11987">
    <property type="entry name" value="IF-2"/>
    <property type="match status" value="1"/>
</dbReference>
<dbReference type="InterPro" id="IPR004161">
    <property type="entry name" value="EFTu-like_2"/>
</dbReference>
<dbReference type="Pfam" id="PF03144">
    <property type="entry name" value="GTP_EFTU_D2"/>
    <property type="match status" value="1"/>
</dbReference>
<dbReference type="SUPFAM" id="SSF50447">
    <property type="entry name" value="Translation proteins"/>
    <property type="match status" value="1"/>
</dbReference>
<dbReference type="Gene3D" id="2.40.30.10">
    <property type="entry name" value="Translation factors"/>
    <property type="match status" value="1"/>
</dbReference>
<name>A0A7S4NIZ1_9STRA</name>
<dbReference type="GO" id="GO:0009507">
    <property type="term" value="C:chloroplast"/>
    <property type="evidence" value="ECO:0007669"/>
    <property type="project" value="UniProtKB-SubCell"/>
</dbReference>
<reference evidence="9" key="1">
    <citation type="submission" date="2021-01" db="EMBL/GenBank/DDBJ databases">
        <authorList>
            <person name="Corre E."/>
            <person name="Pelletier E."/>
            <person name="Niang G."/>
            <person name="Scheremetjew M."/>
            <person name="Finn R."/>
            <person name="Kale V."/>
            <person name="Holt S."/>
            <person name="Cochrane G."/>
            <person name="Meng A."/>
            <person name="Brown T."/>
            <person name="Cohen L."/>
        </authorList>
    </citation>
    <scope>NUCLEOTIDE SEQUENCE</scope>
    <source>
        <strain evidence="9">Isolate 1302-5</strain>
    </source>
</reference>
<evidence type="ECO:0000313" key="9">
    <source>
        <dbReference type="EMBL" id="CAE2289094.1"/>
    </source>
</evidence>
<proteinExistence type="inferred from homology"/>
<feature type="domain" description="Translation initiation factor IF- 2" evidence="8">
    <location>
        <begin position="5"/>
        <end position="114"/>
    </location>
</feature>
<dbReference type="PANTHER" id="PTHR43381">
    <property type="entry name" value="TRANSLATION INITIATION FACTOR IF-2-RELATED"/>
    <property type="match status" value="1"/>
</dbReference>
<dbReference type="GO" id="GO:0003743">
    <property type="term" value="F:translation initiation factor activity"/>
    <property type="evidence" value="ECO:0007669"/>
    <property type="project" value="UniProtKB-KW"/>
</dbReference>
<keyword evidence="6" id="KW-0342">GTP-binding</keyword>
<evidence type="ECO:0000256" key="3">
    <source>
        <dbReference type="ARBA" id="ARBA00022540"/>
    </source>
</evidence>
<comment type="subcellular location">
    <subcellularLocation>
        <location evidence="1">Plastid</location>
        <location evidence="1">Chloroplast</location>
    </subcellularLocation>
</comment>
<sequence length="218" mass="23480">MMSVGSLFSGEKQKERREMCVVIKADVQGSAEALARALRELKLEDDEAIVTIKVLVSEAGDVSKSDVAIASVTPDTTILAFGCAANFAAQEDARIGGIPIEYYSIVYDAIESVESRMQEVLSPTPDGEYVGAAEVQEVFNIGGTGNIAGSRCTDGYIKKGSNVRVMRGDKILLETKVRTLRSFKSEVDSIETGNECGIGLMDFEDFEPGDVIESYVEA</sequence>
<evidence type="ECO:0000256" key="5">
    <source>
        <dbReference type="ARBA" id="ARBA00022917"/>
    </source>
</evidence>
<comment type="similarity">
    <text evidence="2">Belongs to the TRAFAC class translation factor GTPase superfamily. Classic translation factor GTPase family. IF-2 subfamily.</text>
</comment>
<dbReference type="InterPro" id="IPR036925">
    <property type="entry name" value="TIF_IF2_dom3_sf"/>
</dbReference>
<dbReference type="CDD" id="cd03692">
    <property type="entry name" value="mtIF2_IVc"/>
    <property type="match status" value="1"/>
</dbReference>
<dbReference type="InterPro" id="IPR023115">
    <property type="entry name" value="TIF_IF2_dom3"/>
</dbReference>
<evidence type="ECO:0000256" key="1">
    <source>
        <dbReference type="ARBA" id="ARBA00004229"/>
    </source>
</evidence>
<dbReference type="GO" id="GO:0005525">
    <property type="term" value="F:GTP binding"/>
    <property type="evidence" value="ECO:0007669"/>
    <property type="project" value="UniProtKB-KW"/>
</dbReference>
<dbReference type="AlphaFoldDB" id="A0A7S4NIZ1"/>
<keyword evidence="4" id="KW-0547">Nucleotide-binding</keyword>
<dbReference type="EMBL" id="HBKQ01061687">
    <property type="protein sequence ID" value="CAE2289094.1"/>
    <property type="molecule type" value="Transcribed_RNA"/>
</dbReference>
<dbReference type="PANTHER" id="PTHR43381:SF5">
    <property type="entry name" value="TR-TYPE G DOMAIN-CONTAINING PROTEIN"/>
    <property type="match status" value="1"/>
</dbReference>
<dbReference type="FunFam" id="2.40.30.10:FF:000008">
    <property type="entry name" value="Translation initiation factor IF-2"/>
    <property type="match status" value="1"/>
</dbReference>
<gene>
    <name evidence="9" type="ORF">OAUR00152_LOCUS42094</name>
</gene>
<feature type="domain" description="Translation elongation factor EFTu-like" evidence="7">
    <location>
        <begin position="145"/>
        <end position="212"/>
    </location>
</feature>
<keyword evidence="5" id="KW-0648">Protein biosynthesis</keyword>
<evidence type="ECO:0000256" key="2">
    <source>
        <dbReference type="ARBA" id="ARBA00007733"/>
    </source>
</evidence>
<evidence type="ECO:0000256" key="4">
    <source>
        <dbReference type="ARBA" id="ARBA00022741"/>
    </source>
</evidence>
<organism evidence="9">
    <name type="scientific">Odontella aurita</name>
    <dbReference type="NCBI Taxonomy" id="265563"/>
    <lineage>
        <taxon>Eukaryota</taxon>
        <taxon>Sar</taxon>
        <taxon>Stramenopiles</taxon>
        <taxon>Ochrophyta</taxon>
        <taxon>Bacillariophyta</taxon>
        <taxon>Mediophyceae</taxon>
        <taxon>Biddulphiophycidae</taxon>
        <taxon>Eupodiscales</taxon>
        <taxon>Odontellaceae</taxon>
        <taxon>Odontella</taxon>
    </lineage>
</organism>
<evidence type="ECO:0000259" key="7">
    <source>
        <dbReference type="Pfam" id="PF03144"/>
    </source>
</evidence>
<dbReference type="Gene3D" id="3.40.50.10050">
    <property type="entry name" value="Translation initiation factor IF- 2, domain 3"/>
    <property type="match status" value="1"/>
</dbReference>
<dbReference type="FunFam" id="3.40.50.10050:FF:000001">
    <property type="entry name" value="Translation initiation factor IF-2"/>
    <property type="match status" value="1"/>
</dbReference>
<keyword evidence="3" id="KW-0396">Initiation factor</keyword>
<evidence type="ECO:0000259" key="8">
    <source>
        <dbReference type="Pfam" id="PF11987"/>
    </source>
</evidence>
<protein>
    <recommendedName>
        <fullName evidence="10">Translation initiation factor IF- 2 domain-containing protein</fullName>
    </recommendedName>
</protein>
<evidence type="ECO:0000256" key="6">
    <source>
        <dbReference type="ARBA" id="ARBA00023134"/>
    </source>
</evidence>